<dbReference type="Proteomes" id="UP000219338">
    <property type="component" value="Unassembled WGS sequence"/>
</dbReference>
<protein>
    <submittedName>
        <fullName evidence="1">Uncharacterized protein</fullName>
    </submittedName>
</protein>
<reference evidence="2" key="1">
    <citation type="journal article" date="2017" name="Nat. Ecol. Evol.">
        <title>Genome expansion and lineage-specific genetic innovations in the forest pathogenic fungi Armillaria.</title>
        <authorList>
            <person name="Sipos G."/>
            <person name="Prasanna A.N."/>
            <person name="Walter M.C."/>
            <person name="O'Connor E."/>
            <person name="Balint B."/>
            <person name="Krizsan K."/>
            <person name="Kiss B."/>
            <person name="Hess J."/>
            <person name="Varga T."/>
            <person name="Slot J."/>
            <person name="Riley R."/>
            <person name="Boka B."/>
            <person name="Rigling D."/>
            <person name="Barry K."/>
            <person name="Lee J."/>
            <person name="Mihaltcheva S."/>
            <person name="LaButti K."/>
            <person name="Lipzen A."/>
            <person name="Waldron R."/>
            <person name="Moloney N.M."/>
            <person name="Sperisen C."/>
            <person name="Kredics L."/>
            <person name="Vagvoelgyi C."/>
            <person name="Patrignani A."/>
            <person name="Fitzpatrick D."/>
            <person name="Nagy I."/>
            <person name="Doyle S."/>
            <person name="Anderson J.B."/>
            <person name="Grigoriev I.V."/>
            <person name="Gueldener U."/>
            <person name="Muensterkoetter M."/>
            <person name="Nagy L.G."/>
        </authorList>
    </citation>
    <scope>NUCLEOTIDE SEQUENCE [LARGE SCALE GENOMIC DNA]</scope>
    <source>
        <strain evidence="2">C18/9</strain>
    </source>
</reference>
<dbReference type="OrthoDB" id="3109411at2759"/>
<proteinExistence type="predicted"/>
<sequence>MPHSEYVLLNKDGKVPYSALLNNPNVPGPTIQALNLAFIPYPLPAVTHSETVSSEPSYIDVPLPMLDEVEVQPAQMGKPMTGEWAYKWEKDWEVAIQKDGGVYLIQHRWVKTIATDLQSVALCVKDVQRHPLFIKGSPIPPALNSVLLFRQDFGSLCQVTSLIRLAQISFGMSMAFVNAW</sequence>
<evidence type="ECO:0000313" key="1">
    <source>
        <dbReference type="EMBL" id="SJL06873.1"/>
    </source>
</evidence>
<keyword evidence="2" id="KW-1185">Reference proteome</keyword>
<dbReference type="EMBL" id="FUEG01000007">
    <property type="protein sequence ID" value="SJL06873.1"/>
    <property type="molecule type" value="Genomic_DNA"/>
</dbReference>
<evidence type="ECO:0000313" key="2">
    <source>
        <dbReference type="Proteomes" id="UP000219338"/>
    </source>
</evidence>
<gene>
    <name evidence="1" type="ORF">ARMOST_10215</name>
</gene>
<organism evidence="1 2">
    <name type="scientific">Armillaria ostoyae</name>
    <name type="common">Armillaria root rot fungus</name>
    <dbReference type="NCBI Taxonomy" id="47428"/>
    <lineage>
        <taxon>Eukaryota</taxon>
        <taxon>Fungi</taxon>
        <taxon>Dikarya</taxon>
        <taxon>Basidiomycota</taxon>
        <taxon>Agaricomycotina</taxon>
        <taxon>Agaricomycetes</taxon>
        <taxon>Agaricomycetidae</taxon>
        <taxon>Agaricales</taxon>
        <taxon>Marasmiineae</taxon>
        <taxon>Physalacriaceae</taxon>
        <taxon>Armillaria</taxon>
    </lineage>
</organism>
<dbReference type="AlphaFoldDB" id="A0A284RDP4"/>
<name>A0A284RDP4_ARMOS</name>
<accession>A0A284RDP4</accession>